<organism evidence="1 2">
    <name type="scientific">Flavobacterium geliluteum</name>
    <dbReference type="NCBI Taxonomy" id="2816120"/>
    <lineage>
        <taxon>Bacteria</taxon>
        <taxon>Pseudomonadati</taxon>
        <taxon>Bacteroidota</taxon>
        <taxon>Flavobacteriia</taxon>
        <taxon>Flavobacteriales</taxon>
        <taxon>Flavobacteriaceae</taxon>
        <taxon>Flavobacterium</taxon>
    </lineage>
</organism>
<name>A0A941AV71_9FLAO</name>
<sequence length="201" mass="23588">MAVVISYENESEKSITSTQVSFLKKHIKVFSVDGLVKKKEEFKNGVIENLIYYKDSNESITTILSENQTISSIEIRERKFIGDFILIDHSDYYNGVLEFKDISVIDHNGNEIYSSPINIVSNLHDYEETNKYFYDDTGKKLYTFWYGTNGQFGHMQSHNPLHKDYINEFKHSFYLDELDTLEDFDWANMAYYHNAEPIIPN</sequence>
<proteinExistence type="predicted"/>
<evidence type="ECO:0000313" key="2">
    <source>
        <dbReference type="Proteomes" id="UP000675047"/>
    </source>
</evidence>
<evidence type="ECO:0000313" key="1">
    <source>
        <dbReference type="EMBL" id="MBP4136944.1"/>
    </source>
</evidence>
<reference evidence="1 2" key="1">
    <citation type="submission" date="2021-03" db="EMBL/GenBank/DDBJ databases">
        <title>Flavobacterium Flabelliformis Sp. Nov. And Flavobacterium Geliluteum Sp. Nov., Two Novel Multidrug Resistant Psychrophilic Species Isolated From Antarctica.</title>
        <authorList>
            <person name="Kralova S."/>
            <person name="Busse H.J."/>
            <person name="Bezdicek M."/>
            <person name="Nykrynova M."/>
            <person name="Kroupova E."/>
            <person name="Krsek D."/>
            <person name="Sedlacek I."/>
        </authorList>
    </citation>
    <scope>NUCLEOTIDE SEQUENCE [LARGE SCALE GENOMIC DNA]</scope>
    <source>
        <strain evidence="1 2">P7388</strain>
    </source>
</reference>
<accession>A0A941AV71</accession>
<dbReference type="RefSeq" id="WP_210664983.1">
    <property type="nucleotide sequence ID" value="NZ_JAGFBV010000002.1"/>
</dbReference>
<dbReference type="AlphaFoldDB" id="A0A941AV71"/>
<gene>
    <name evidence="1" type="ORF">J3495_02495</name>
</gene>
<comment type="caution">
    <text evidence="1">The sequence shown here is derived from an EMBL/GenBank/DDBJ whole genome shotgun (WGS) entry which is preliminary data.</text>
</comment>
<protein>
    <submittedName>
        <fullName evidence="1">Uncharacterized protein</fullName>
    </submittedName>
</protein>
<dbReference type="Proteomes" id="UP000675047">
    <property type="component" value="Unassembled WGS sequence"/>
</dbReference>
<keyword evidence="2" id="KW-1185">Reference proteome</keyword>
<dbReference type="EMBL" id="JAGFBV010000002">
    <property type="protein sequence ID" value="MBP4136944.1"/>
    <property type="molecule type" value="Genomic_DNA"/>
</dbReference>